<dbReference type="Pfam" id="PF00550">
    <property type="entry name" value="PP-binding"/>
    <property type="match status" value="1"/>
</dbReference>
<dbReference type="OrthoDB" id="156693at2"/>
<dbReference type="RefSeq" id="WP_067372352.1">
    <property type="nucleotide sequence ID" value="NZ_JBIUBN010000020.1"/>
</dbReference>
<evidence type="ECO:0000256" key="2">
    <source>
        <dbReference type="ARBA" id="ARBA00022553"/>
    </source>
</evidence>
<evidence type="ECO:0000313" key="4">
    <source>
        <dbReference type="EMBL" id="ALJ99853.1"/>
    </source>
</evidence>
<reference evidence="4" key="1">
    <citation type="journal article" date="2015" name="Org. Lett.">
        <title>Heterologous Expression of Fluostatin Gene Cluster Leads to a Bioactive Heterodimer.</title>
        <authorList>
            <person name="Yang C."/>
            <person name="Huang C."/>
            <person name="Zhang W."/>
            <person name="Zhu Y."/>
            <person name="Zhang C."/>
        </authorList>
    </citation>
    <scope>NUCLEOTIDE SEQUENCE</scope>
    <source>
        <strain evidence="4">SCSIO N160</strain>
    </source>
</reference>
<dbReference type="InterPro" id="IPR020806">
    <property type="entry name" value="PKS_PP-bd"/>
</dbReference>
<dbReference type="SUPFAM" id="SSF47336">
    <property type="entry name" value="ACP-like"/>
    <property type="match status" value="1"/>
</dbReference>
<dbReference type="PROSITE" id="PS00012">
    <property type="entry name" value="PHOSPHOPANTETHEINE"/>
    <property type="match status" value="1"/>
</dbReference>
<keyword evidence="2" id="KW-0597">Phosphoprotein</keyword>
<sequence>MTERQFTVDDLHRILVEGAGETEGGALGPDTIDTTFDELGYESIALLETGSRIEREFGVSLSDEDVMDSRTPRGLIEAVNTRLGTTSGAAV</sequence>
<dbReference type="PROSITE" id="PS50075">
    <property type="entry name" value="CARRIER"/>
    <property type="match status" value="1"/>
</dbReference>
<keyword evidence="6" id="KW-1185">Reference proteome</keyword>
<protein>
    <submittedName>
        <fullName evidence="5">Actinorhodin polyketide synthase</fullName>
    </submittedName>
    <submittedName>
        <fullName evidence="4">FlsC</fullName>
    </submittedName>
</protein>
<name>A0A0P0IZ82_9ACTN</name>
<evidence type="ECO:0000259" key="3">
    <source>
        <dbReference type="PROSITE" id="PS50075"/>
    </source>
</evidence>
<keyword evidence="1" id="KW-0596">Phosphopantetheine</keyword>
<evidence type="ECO:0000313" key="6">
    <source>
        <dbReference type="Proteomes" id="UP000070620"/>
    </source>
</evidence>
<gene>
    <name evidence="5" type="ORF">AWW66_27840</name>
</gene>
<reference evidence="5 6" key="2">
    <citation type="submission" date="2016-01" db="EMBL/GenBank/DDBJ databases">
        <title>Whole genome sequence and analysis of Micromonospora rosaria DSM 803, which can produce antibacterial substance rosamicin.</title>
        <authorList>
            <person name="Yang H."/>
            <person name="He X."/>
            <person name="Zhu D."/>
        </authorList>
    </citation>
    <scope>NUCLEOTIDE SEQUENCE [LARGE SCALE GENOMIC DNA]</scope>
    <source>
        <strain evidence="5 6">DSM 803</strain>
    </source>
</reference>
<dbReference type="EMBL" id="KT726162">
    <property type="protein sequence ID" value="ALJ99853.1"/>
    <property type="molecule type" value="Genomic_DNA"/>
</dbReference>
<evidence type="ECO:0000313" key="5">
    <source>
        <dbReference type="EMBL" id="KXK58783.1"/>
    </source>
</evidence>
<dbReference type="Gene3D" id="1.10.1200.10">
    <property type="entry name" value="ACP-like"/>
    <property type="match status" value="1"/>
</dbReference>
<dbReference type="GO" id="GO:0031177">
    <property type="term" value="F:phosphopantetheine binding"/>
    <property type="evidence" value="ECO:0007669"/>
    <property type="project" value="InterPro"/>
</dbReference>
<organism evidence="4">
    <name type="scientific">Micromonospora rosaria</name>
    <dbReference type="NCBI Taxonomy" id="47874"/>
    <lineage>
        <taxon>Bacteria</taxon>
        <taxon>Bacillati</taxon>
        <taxon>Actinomycetota</taxon>
        <taxon>Actinomycetes</taxon>
        <taxon>Micromonosporales</taxon>
        <taxon>Micromonosporaceae</taxon>
        <taxon>Micromonospora</taxon>
    </lineage>
</organism>
<proteinExistence type="predicted"/>
<dbReference type="Proteomes" id="UP000070620">
    <property type="component" value="Unassembled WGS sequence"/>
</dbReference>
<dbReference type="InterPro" id="IPR006162">
    <property type="entry name" value="Ppantetheine_attach_site"/>
</dbReference>
<dbReference type="InterPro" id="IPR036736">
    <property type="entry name" value="ACP-like_sf"/>
</dbReference>
<dbReference type="EMBL" id="LRQV01000156">
    <property type="protein sequence ID" value="KXK58783.1"/>
    <property type="molecule type" value="Genomic_DNA"/>
</dbReference>
<dbReference type="SMART" id="SM00823">
    <property type="entry name" value="PKS_PP"/>
    <property type="match status" value="1"/>
</dbReference>
<accession>A0A0P0IZ82</accession>
<evidence type="ECO:0000256" key="1">
    <source>
        <dbReference type="ARBA" id="ARBA00022450"/>
    </source>
</evidence>
<dbReference type="InterPro" id="IPR009081">
    <property type="entry name" value="PP-bd_ACP"/>
</dbReference>
<dbReference type="AlphaFoldDB" id="A0A0P0IZ82"/>
<feature type="domain" description="Carrier" evidence="3">
    <location>
        <begin position="5"/>
        <end position="83"/>
    </location>
</feature>